<evidence type="ECO:0000259" key="1">
    <source>
        <dbReference type="Pfam" id="PF04536"/>
    </source>
</evidence>
<dbReference type="OrthoDB" id="8062037at2759"/>
<gene>
    <name evidence="2" type="ORF">RFI_38609</name>
</gene>
<dbReference type="AlphaFoldDB" id="X6LA46"/>
<protein>
    <recommendedName>
        <fullName evidence="1">TPM domain-containing protein</fullName>
    </recommendedName>
</protein>
<evidence type="ECO:0000313" key="2">
    <source>
        <dbReference type="EMBL" id="ETN98877.1"/>
    </source>
</evidence>
<feature type="non-terminal residue" evidence="2">
    <location>
        <position position="165"/>
    </location>
</feature>
<evidence type="ECO:0000313" key="3">
    <source>
        <dbReference type="Proteomes" id="UP000023152"/>
    </source>
</evidence>
<dbReference type="Pfam" id="PF04536">
    <property type="entry name" value="TPM_phosphatase"/>
    <property type="match status" value="1"/>
</dbReference>
<dbReference type="EMBL" id="ASPP01045560">
    <property type="protein sequence ID" value="ETN98877.1"/>
    <property type="molecule type" value="Genomic_DNA"/>
</dbReference>
<accession>X6LA46</accession>
<dbReference type="Gene3D" id="3.10.310.50">
    <property type="match status" value="1"/>
</dbReference>
<name>X6LA46_RETFI</name>
<organism evidence="2 3">
    <name type="scientific">Reticulomyxa filosa</name>
    <dbReference type="NCBI Taxonomy" id="46433"/>
    <lineage>
        <taxon>Eukaryota</taxon>
        <taxon>Sar</taxon>
        <taxon>Rhizaria</taxon>
        <taxon>Retaria</taxon>
        <taxon>Foraminifera</taxon>
        <taxon>Monothalamids</taxon>
        <taxon>Reticulomyxidae</taxon>
        <taxon>Reticulomyxa</taxon>
    </lineage>
</organism>
<sequence>MEEVQCGNEKKGLEVGIAIISKFRNYDFEAPYTSSKDFPALTEHYCKHIHTQWGVGDATCNNGLMVFISIQDRHLYISTGKGIKHIITDHFIEKWLIPNTMAPWMKQQRYDQALLEMLLVVQEIIENQHDLSKSSVHRQYDEQVKSTERIEWIVMSIIGAVILGV</sequence>
<proteinExistence type="predicted"/>
<feature type="domain" description="TPM" evidence="1">
    <location>
        <begin position="42"/>
        <end position="119"/>
    </location>
</feature>
<keyword evidence="3" id="KW-1185">Reference proteome</keyword>
<dbReference type="PANTHER" id="PTHR33748:SF5">
    <property type="entry name" value="GROUND-LIKE DOMAIN-CONTAINING PROTEIN"/>
    <property type="match status" value="1"/>
</dbReference>
<dbReference type="Proteomes" id="UP000023152">
    <property type="component" value="Unassembled WGS sequence"/>
</dbReference>
<comment type="caution">
    <text evidence="2">The sequence shown here is derived from an EMBL/GenBank/DDBJ whole genome shotgun (WGS) entry which is preliminary data.</text>
</comment>
<dbReference type="InterPro" id="IPR007621">
    <property type="entry name" value="TPM_dom"/>
</dbReference>
<reference evidence="2 3" key="1">
    <citation type="journal article" date="2013" name="Curr. Biol.">
        <title>The Genome of the Foraminiferan Reticulomyxa filosa.</title>
        <authorList>
            <person name="Glockner G."/>
            <person name="Hulsmann N."/>
            <person name="Schleicher M."/>
            <person name="Noegel A.A."/>
            <person name="Eichinger L."/>
            <person name="Gallinger C."/>
            <person name="Pawlowski J."/>
            <person name="Sierra R."/>
            <person name="Euteneuer U."/>
            <person name="Pillet L."/>
            <person name="Moustafa A."/>
            <person name="Platzer M."/>
            <person name="Groth M."/>
            <person name="Szafranski K."/>
            <person name="Schliwa M."/>
        </authorList>
    </citation>
    <scope>NUCLEOTIDE SEQUENCE [LARGE SCALE GENOMIC DNA]</scope>
</reference>
<dbReference type="PANTHER" id="PTHR33748">
    <property type="entry name" value="PROTEIN CBG04600"/>
    <property type="match status" value="1"/>
</dbReference>
<dbReference type="GO" id="GO:0016020">
    <property type="term" value="C:membrane"/>
    <property type="evidence" value="ECO:0007669"/>
    <property type="project" value="TreeGrafter"/>
</dbReference>